<dbReference type="AlphaFoldDB" id="A0AAW4G8Q9"/>
<dbReference type="Proteomes" id="UP001195196">
    <property type="component" value="Unassembled WGS sequence"/>
</dbReference>
<evidence type="ECO:0000313" key="2">
    <source>
        <dbReference type="Proteomes" id="UP001195196"/>
    </source>
</evidence>
<name>A0AAW4G8Q9_GORRU</name>
<dbReference type="RefSeq" id="WP_204718476.1">
    <property type="nucleotide sequence ID" value="NZ_JAFFGU010000008.1"/>
</dbReference>
<accession>A0AAW4G8Q9</accession>
<reference evidence="1" key="1">
    <citation type="submission" date="2021-02" db="EMBL/GenBank/DDBJ databases">
        <title>Taxonomy, biology and ecology of Rhodococcus bacteria occurring in California pistachio and other woody hosts as revealed by genome sequence analyses.</title>
        <authorList>
            <person name="Riely B."/>
            <person name="Gai Y."/>
        </authorList>
    </citation>
    <scope>NUCLEOTIDE SEQUENCE</scope>
    <source>
        <strain evidence="1">BP-295</strain>
    </source>
</reference>
<sequence length="124" mass="13358">MLSPFPIPSPIPLVPRWFPRPERRSDSDNGTFGVSPDEIEAVVRSWCGNGIAISAIDTAALGEIQGSSSRVARALRNTAEPARRAVGTIGHRLLTMSELLDTFVTTTVASDARVASKLDSLRTR</sequence>
<comment type="caution">
    <text evidence="1">The sequence shown here is derived from an EMBL/GenBank/DDBJ whole genome shotgun (WGS) entry which is preliminary data.</text>
</comment>
<organism evidence="1 2">
    <name type="scientific">Gordonia rubripertincta</name>
    <name type="common">Rhodococcus corallinus</name>
    <dbReference type="NCBI Taxonomy" id="36822"/>
    <lineage>
        <taxon>Bacteria</taxon>
        <taxon>Bacillati</taxon>
        <taxon>Actinomycetota</taxon>
        <taxon>Actinomycetes</taxon>
        <taxon>Mycobacteriales</taxon>
        <taxon>Gordoniaceae</taxon>
        <taxon>Gordonia</taxon>
    </lineage>
</organism>
<evidence type="ECO:0008006" key="3">
    <source>
        <dbReference type="Google" id="ProtNLM"/>
    </source>
</evidence>
<dbReference type="EMBL" id="JAFFGU010000008">
    <property type="protein sequence ID" value="MBM7279447.1"/>
    <property type="molecule type" value="Genomic_DNA"/>
</dbReference>
<protein>
    <recommendedName>
        <fullName evidence="3">DUF222 domain-containing protein</fullName>
    </recommendedName>
</protein>
<gene>
    <name evidence="1" type="ORF">JTZ10_16985</name>
</gene>
<evidence type="ECO:0000313" key="1">
    <source>
        <dbReference type="EMBL" id="MBM7279447.1"/>
    </source>
</evidence>
<proteinExistence type="predicted"/>